<feature type="domain" description="Carbohydrate kinase FGGY C-terminal" evidence="14">
    <location>
        <begin position="262"/>
        <end position="450"/>
    </location>
</feature>
<feature type="binding site" evidence="11">
    <location>
        <position position="83"/>
    </location>
    <ligand>
        <name>sn-glycerol 3-phosphate</name>
        <dbReference type="ChEBI" id="CHEBI:57597"/>
    </ligand>
</feature>
<feature type="binding site" evidence="11">
    <location>
        <position position="411"/>
    </location>
    <ligand>
        <name>ATP</name>
        <dbReference type="ChEBI" id="CHEBI:30616"/>
    </ligand>
</feature>
<feature type="binding site" evidence="11">
    <location>
        <position position="246"/>
    </location>
    <ligand>
        <name>glycerol</name>
        <dbReference type="ChEBI" id="CHEBI:17754"/>
    </ligand>
</feature>
<dbReference type="SUPFAM" id="SSF53067">
    <property type="entry name" value="Actin-like ATPase domain"/>
    <property type="match status" value="2"/>
</dbReference>
<keyword evidence="16" id="KW-1185">Reference proteome</keyword>
<dbReference type="FunFam" id="3.30.420.40:FF:000007">
    <property type="entry name" value="Glycerol kinase"/>
    <property type="match status" value="1"/>
</dbReference>
<feature type="domain" description="Carbohydrate kinase FGGY N-terminal" evidence="13">
    <location>
        <begin position="5"/>
        <end position="252"/>
    </location>
</feature>
<keyword evidence="3 11" id="KW-0808">Transferase</keyword>
<dbReference type="PROSITE" id="PS00933">
    <property type="entry name" value="FGGY_KINASES_1"/>
    <property type="match status" value="1"/>
</dbReference>
<dbReference type="Proteomes" id="UP000199488">
    <property type="component" value="Unassembled WGS sequence"/>
</dbReference>
<feature type="binding site" evidence="11">
    <location>
        <position position="83"/>
    </location>
    <ligand>
        <name>glycerol</name>
        <dbReference type="ChEBI" id="CHEBI:17754"/>
    </ligand>
</feature>
<dbReference type="GO" id="GO:0005829">
    <property type="term" value="C:cytosol"/>
    <property type="evidence" value="ECO:0007669"/>
    <property type="project" value="TreeGrafter"/>
</dbReference>
<dbReference type="Pfam" id="PF02782">
    <property type="entry name" value="FGGY_C"/>
    <property type="match status" value="1"/>
</dbReference>
<dbReference type="InterPro" id="IPR018485">
    <property type="entry name" value="FGGY_C"/>
</dbReference>
<evidence type="ECO:0000256" key="10">
    <source>
        <dbReference type="ARBA" id="ARBA00063665"/>
    </source>
</evidence>
<comment type="function">
    <text evidence="9 11">Key enzyme in the regulation of glycerol uptake and metabolism. Catalyzes the phosphorylation of glycerol to yield sn-glycerol 3-phosphate.</text>
</comment>
<dbReference type="PIRSF" id="PIRSF000538">
    <property type="entry name" value="GlpK"/>
    <property type="match status" value="1"/>
</dbReference>
<dbReference type="OrthoDB" id="9805576at2"/>
<dbReference type="InterPro" id="IPR005999">
    <property type="entry name" value="Glycerol_kin"/>
</dbReference>
<dbReference type="UniPathway" id="UPA00618">
    <property type="reaction ID" value="UER00672"/>
</dbReference>
<evidence type="ECO:0000256" key="6">
    <source>
        <dbReference type="ARBA" id="ARBA00022798"/>
    </source>
</evidence>
<sequence>MEKKYILAIDQGTTSSRAIIFNKEGEIVGTAQREFKQYFPKSGWVEHNAQEIWTSVLAVLAEVLGENNIQAEEINAIGITNQRETAVVWDKHTGRPVYNAIVWQSRQTMDICNELNEQGYGEMFRNKTGLLIDAYFSGTKVKWILDNVDGAREKADNGDLLFGTIDTWLIWKLSGGKAHVTDYTNAGRTLMYNIYDLQWDDELLNVLGVPKSMLPEVRSSSEVYANTVDYHFFGQEVPIAGVAGDQHAALFGQACFEKGMAKNTYGTGCFMLMHTGDKPVPSNNGLLTTIAWGIDGKVEYALEGSIFVAGSAIQWLRDGLRMFTNSPDSQKYAERVDDTNGVYFVPAFVGLGAPYWDSEARGAIFGLSRGTEKEHFVRATLESLAYQTKDVLGAMETDSGIEVKSLRVDGGAVSNDFLMQFQSDIVGVPVERPAVTETTAMGAAYLAGIATGFWSSKEEVKKQWKKEKQFDPQINEDTRTELYEGWKEAVDATRAFKPGKKKAPTQSAN</sequence>
<protein>
    <recommendedName>
        <fullName evidence="11">Glycerol kinase</fullName>
        <ecNumber evidence="11">2.7.1.30</ecNumber>
    </recommendedName>
    <alternativeName>
        <fullName evidence="11">ATP:glycerol 3-phosphotransferase</fullName>
    </alternativeName>
    <alternativeName>
        <fullName evidence="11">Glycerokinase</fullName>
        <shortName evidence="11">GK</shortName>
    </alternativeName>
</protein>
<comment type="catalytic activity">
    <reaction evidence="8 11">
        <text>glycerol + ATP = sn-glycerol 3-phosphate + ADP + H(+)</text>
        <dbReference type="Rhea" id="RHEA:21644"/>
        <dbReference type="ChEBI" id="CHEBI:15378"/>
        <dbReference type="ChEBI" id="CHEBI:17754"/>
        <dbReference type="ChEBI" id="CHEBI:30616"/>
        <dbReference type="ChEBI" id="CHEBI:57597"/>
        <dbReference type="ChEBI" id="CHEBI:456216"/>
        <dbReference type="EC" id="2.7.1.30"/>
    </reaction>
</comment>
<evidence type="ECO:0000256" key="5">
    <source>
        <dbReference type="ARBA" id="ARBA00022777"/>
    </source>
</evidence>
<feature type="binding site" evidence="11">
    <location>
        <position position="13"/>
    </location>
    <ligand>
        <name>ADP</name>
        <dbReference type="ChEBI" id="CHEBI:456216"/>
    </ligand>
</feature>
<dbReference type="NCBIfam" id="NF000756">
    <property type="entry name" value="PRK00047.1"/>
    <property type="match status" value="1"/>
</dbReference>
<comment type="subunit">
    <text evidence="10 11">Homotetramer and homodimer (in equilibrium).</text>
</comment>
<dbReference type="FunFam" id="3.30.420.40:FF:000008">
    <property type="entry name" value="Glycerol kinase"/>
    <property type="match status" value="1"/>
</dbReference>
<dbReference type="NCBIfam" id="TIGR01311">
    <property type="entry name" value="glycerol_kin"/>
    <property type="match status" value="1"/>
</dbReference>
<keyword evidence="7 11" id="KW-0067">ATP-binding</keyword>
<feature type="modified residue" description="Phosphohistidine; by HPr" evidence="11">
    <location>
        <position position="231"/>
    </location>
</feature>
<comment type="PTM">
    <text evidence="11">The phosphoenolpyruvate-dependent sugar phosphotransferase system (PTS), including enzyme I, and histidine-containing protein (HPr) are required for the phosphorylation, which leads to the activation of the enzyme.</text>
</comment>
<evidence type="ECO:0000259" key="14">
    <source>
        <dbReference type="Pfam" id="PF02782"/>
    </source>
</evidence>
<evidence type="ECO:0000313" key="15">
    <source>
        <dbReference type="EMBL" id="SDW99408.1"/>
    </source>
</evidence>
<feature type="binding site" evidence="11">
    <location>
        <position position="415"/>
    </location>
    <ligand>
        <name>ADP</name>
        <dbReference type="ChEBI" id="CHEBI:456216"/>
    </ligand>
</feature>
<dbReference type="GO" id="GO:0004370">
    <property type="term" value="F:glycerol kinase activity"/>
    <property type="evidence" value="ECO:0007669"/>
    <property type="project" value="UniProtKB-UniRule"/>
</dbReference>
<feature type="binding site" evidence="11">
    <location>
        <position position="13"/>
    </location>
    <ligand>
        <name>ATP</name>
        <dbReference type="ChEBI" id="CHEBI:30616"/>
    </ligand>
</feature>
<evidence type="ECO:0000256" key="3">
    <source>
        <dbReference type="ARBA" id="ARBA00022679"/>
    </source>
</evidence>
<comment type="similarity">
    <text evidence="2 11 12">Belongs to the FGGY kinase family.</text>
</comment>
<name>A0A1H2Y3L3_9BACI</name>
<feature type="binding site" evidence="11">
    <location>
        <position position="314"/>
    </location>
    <ligand>
        <name>ATP</name>
        <dbReference type="ChEBI" id="CHEBI:30616"/>
    </ligand>
</feature>
<evidence type="ECO:0000259" key="13">
    <source>
        <dbReference type="Pfam" id="PF00370"/>
    </source>
</evidence>
<feature type="binding site" evidence="11">
    <location>
        <position position="14"/>
    </location>
    <ligand>
        <name>ATP</name>
        <dbReference type="ChEBI" id="CHEBI:30616"/>
    </ligand>
</feature>
<evidence type="ECO:0000256" key="8">
    <source>
        <dbReference type="ARBA" id="ARBA00052101"/>
    </source>
</evidence>
<dbReference type="Pfam" id="PF00370">
    <property type="entry name" value="FGGY_N"/>
    <property type="match status" value="1"/>
</dbReference>
<comment type="activity regulation">
    <text evidence="11">Activated by phosphorylation and inhibited by fructose 1,6-bisphosphate (FBP).</text>
</comment>
<dbReference type="STRING" id="1122204.SAMN05421781_2994"/>
<feature type="binding site" evidence="11">
    <location>
        <position position="267"/>
    </location>
    <ligand>
        <name>ADP</name>
        <dbReference type="ChEBI" id="CHEBI:456216"/>
    </ligand>
</feature>
<evidence type="ECO:0000256" key="1">
    <source>
        <dbReference type="ARBA" id="ARBA00005190"/>
    </source>
</evidence>
<feature type="binding site" evidence="11">
    <location>
        <position position="13"/>
    </location>
    <ligand>
        <name>sn-glycerol 3-phosphate</name>
        <dbReference type="ChEBI" id="CHEBI:57597"/>
    </ligand>
</feature>
<proteinExistence type="inferred from homology"/>
<feature type="binding site" evidence="11">
    <location>
        <position position="15"/>
    </location>
    <ligand>
        <name>ATP</name>
        <dbReference type="ChEBI" id="CHEBI:30616"/>
    </ligand>
</feature>
<dbReference type="RefSeq" id="WP_091616739.1">
    <property type="nucleotide sequence ID" value="NZ_FNNC01000008.1"/>
</dbReference>
<dbReference type="GO" id="GO:0019563">
    <property type="term" value="P:glycerol catabolic process"/>
    <property type="evidence" value="ECO:0007669"/>
    <property type="project" value="UniProtKB-UniRule"/>
</dbReference>
<dbReference type="EMBL" id="FNNC01000008">
    <property type="protein sequence ID" value="SDW99408.1"/>
    <property type="molecule type" value="Genomic_DNA"/>
</dbReference>
<feature type="binding site" evidence="11">
    <location>
        <position position="135"/>
    </location>
    <ligand>
        <name>sn-glycerol 3-phosphate</name>
        <dbReference type="ChEBI" id="CHEBI:57597"/>
    </ligand>
</feature>
<dbReference type="EC" id="2.7.1.30" evidence="11"/>
<keyword evidence="4 11" id="KW-0547">Nucleotide-binding</keyword>
<dbReference type="HAMAP" id="MF_00186">
    <property type="entry name" value="Glycerol_kin"/>
    <property type="match status" value="1"/>
</dbReference>
<dbReference type="CDD" id="cd07786">
    <property type="entry name" value="FGGY_EcGK_like"/>
    <property type="match status" value="1"/>
</dbReference>
<gene>
    <name evidence="11" type="primary">glpK</name>
    <name evidence="15" type="ORF">SAMN05421781_2994</name>
</gene>
<accession>A0A1H2Y3L3</accession>
<dbReference type="InterPro" id="IPR000577">
    <property type="entry name" value="Carb_kinase_FGGY"/>
</dbReference>
<dbReference type="PROSITE" id="PS00445">
    <property type="entry name" value="FGGY_KINASES_2"/>
    <property type="match status" value="1"/>
</dbReference>
<feature type="binding site" evidence="11">
    <location>
        <position position="135"/>
    </location>
    <ligand>
        <name>glycerol</name>
        <dbReference type="ChEBI" id="CHEBI:17754"/>
    </ligand>
</feature>
<feature type="binding site" evidence="11">
    <location>
        <position position="310"/>
    </location>
    <ligand>
        <name>ATP</name>
        <dbReference type="ChEBI" id="CHEBI:30616"/>
    </ligand>
</feature>
<feature type="binding site" evidence="11">
    <location>
        <position position="245"/>
    </location>
    <ligand>
        <name>sn-glycerol 3-phosphate</name>
        <dbReference type="ChEBI" id="CHEBI:57597"/>
    </ligand>
</feature>
<keyword evidence="6 11" id="KW-0319">Glycerol metabolism</keyword>
<evidence type="ECO:0000256" key="4">
    <source>
        <dbReference type="ARBA" id="ARBA00022741"/>
    </source>
</evidence>
<feature type="binding site" evidence="11">
    <location>
        <position position="310"/>
    </location>
    <ligand>
        <name>ADP</name>
        <dbReference type="ChEBI" id="CHEBI:456216"/>
    </ligand>
</feature>
<evidence type="ECO:0000256" key="9">
    <source>
        <dbReference type="ARBA" id="ARBA00054633"/>
    </source>
</evidence>
<dbReference type="InterPro" id="IPR018483">
    <property type="entry name" value="Carb_kinase_FGGY_CS"/>
</dbReference>
<evidence type="ECO:0000256" key="2">
    <source>
        <dbReference type="ARBA" id="ARBA00009156"/>
    </source>
</evidence>
<feature type="binding site" evidence="11">
    <location>
        <position position="84"/>
    </location>
    <ligand>
        <name>sn-glycerol 3-phosphate</name>
        <dbReference type="ChEBI" id="CHEBI:57597"/>
    </ligand>
</feature>
<keyword evidence="11" id="KW-0597">Phosphoprotein</keyword>
<dbReference type="InterPro" id="IPR018484">
    <property type="entry name" value="FGGY_N"/>
</dbReference>
<dbReference type="AlphaFoldDB" id="A0A1H2Y3L3"/>
<dbReference type="InterPro" id="IPR043129">
    <property type="entry name" value="ATPase_NBD"/>
</dbReference>
<feature type="binding site" evidence="11">
    <location>
        <position position="411"/>
    </location>
    <ligand>
        <name>ADP</name>
        <dbReference type="ChEBI" id="CHEBI:456216"/>
    </ligand>
</feature>
<feature type="binding site" evidence="11">
    <location>
        <position position="267"/>
    </location>
    <ligand>
        <name>ATP</name>
        <dbReference type="ChEBI" id="CHEBI:30616"/>
    </ligand>
</feature>
<evidence type="ECO:0000256" key="7">
    <source>
        <dbReference type="ARBA" id="ARBA00022840"/>
    </source>
</evidence>
<feature type="binding site" evidence="11">
    <location>
        <position position="84"/>
    </location>
    <ligand>
        <name>glycerol</name>
        <dbReference type="ChEBI" id="CHEBI:17754"/>
    </ligand>
</feature>
<dbReference type="GO" id="GO:0006072">
    <property type="term" value="P:glycerol-3-phosphate metabolic process"/>
    <property type="evidence" value="ECO:0007669"/>
    <property type="project" value="InterPro"/>
</dbReference>
<dbReference type="GO" id="GO:0005524">
    <property type="term" value="F:ATP binding"/>
    <property type="evidence" value="ECO:0007669"/>
    <property type="project" value="UniProtKB-UniRule"/>
</dbReference>
<organism evidence="15 16">
    <name type="scientific">Marinococcus luteus</name>
    <dbReference type="NCBI Taxonomy" id="1122204"/>
    <lineage>
        <taxon>Bacteria</taxon>
        <taxon>Bacillati</taxon>
        <taxon>Bacillota</taxon>
        <taxon>Bacilli</taxon>
        <taxon>Bacillales</taxon>
        <taxon>Bacillaceae</taxon>
        <taxon>Marinococcus</taxon>
    </lineage>
</organism>
<feature type="binding site" evidence="11">
    <location>
        <position position="17"/>
    </location>
    <ligand>
        <name>ADP</name>
        <dbReference type="ChEBI" id="CHEBI:456216"/>
    </ligand>
</feature>
<evidence type="ECO:0000256" key="11">
    <source>
        <dbReference type="HAMAP-Rule" id="MF_00186"/>
    </source>
</evidence>
<reference evidence="15 16" key="1">
    <citation type="submission" date="2016-10" db="EMBL/GenBank/DDBJ databases">
        <authorList>
            <person name="de Groot N.N."/>
        </authorList>
    </citation>
    <scope>NUCLEOTIDE SEQUENCE [LARGE SCALE GENOMIC DNA]</scope>
    <source>
        <strain evidence="15 16">DSM 23126</strain>
    </source>
</reference>
<evidence type="ECO:0000313" key="16">
    <source>
        <dbReference type="Proteomes" id="UP000199488"/>
    </source>
</evidence>
<comment type="pathway">
    <text evidence="1 11">Polyol metabolism; glycerol degradation via glycerol kinase pathway; sn-glycerol 3-phosphate from glycerol: step 1/1.</text>
</comment>
<feature type="binding site" evidence="11">
    <location>
        <position position="245"/>
    </location>
    <ligand>
        <name>glycerol</name>
        <dbReference type="ChEBI" id="CHEBI:17754"/>
    </ligand>
</feature>
<evidence type="ECO:0000256" key="12">
    <source>
        <dbReference type="RuleBase" id="RU003733"/>
    </source>
</evidence>
<keyword evidence="5 11" id="KW-0418">Kinase</keyword>
<dbReference type="Gene3D" id="3.30.420.40">
    <property type="match status" value="2"/>
</dbReference>
<dbReference type="PANTHER" id="PTHR10196:SF69">
    <property type="entry name" value="GLYCEROL KINASE"/>
    <property type="match status" value="1"/>
</dbReference>
<dbReference type="PANTHER" id="PTHR10196">
    <property type="entry name" value="SUGAR KINASE"/>
    <property type="match status" value="1"/>
</dbReference>